<dbReference type="InterPro" id="IPR004875">
    <property type="entry name" value="DDE_SF_endonuclease_dom"/>
</dbReference>
<gene>
    <name evidence="3" type="primary">LOC136087020</name>
</gene>
<name>A0ABM4CUJ4_HYDVU</name>
<protein>
    <submittedName>
        <fullName evidence="3">Uncharacterized protein LOC136087020</fullName>
    </submittedName>
</protein>
<evidence type="ECO:0000313" key="3">
    <source>
        <dbReference type="RefSeq" id="XP_065665597.1"/>
    </source>
</evidence>
<organism evidence="2 3">
    <name type="scientific">Hydra vulgaris</name>
    <name type="common">Hydra</name>
    <name type="synonym">Hydra attenuata</name>
    <dbReference type="NCBI Taxonomy" id="6087"/>
    <lineage>
        <taxon>Eukaryota</taxon>
        <taxon>Metazoa</taxon>
        <taxon>Cnidaria</taxon>
        <taxon>Hydrozoa</taxon>
        <taxon>Hydroidolina</taxon>
        <taxon>Anthoathecata</taxon>
        <taxon>Aplanulata</taxon>
        <taxon>Hydridae</taxon>
        <taxon>Hydra</taxon>
    </lineage>
</organism>
<keyword evidence="2" id="KW-1185">Reference proteome</keyword>
<feature type="domain" description="DDE-1" evidence="1">
    <location>
        <begin position="4"/>
        <end position="86"/>
    </location>
</feature>
<proteinExistence type="predicted"/>
<evidence type="ECO:0000259" key="1">
    <source>
        <dbReference type="Pfam" id="PF03184"/>
    </source>
</evidence>
<dbReference type="Proteomes" id="UP001652625">
    <property type="component" value="Chromosome 11"/>
</dbReference>
<dbReference type="RefSeq" id="XP_065665597.1">
    <property type="nucleotide sequence ID" value="XM_065809525.1"/>
</dbReference>
<reference evidence="3" key="1">
    <citation type="submission" date="2025-08" db="UniProtKB">
        <authorList>
            <consortium name="RefSeq"/>
        </authorList>
    </citation>
    <scope>IDENTIFICATION</scope>
</reference>
<sequence length="168" mass="19151">MTPKGCITKEELCTFLRHFNQYRLPGKALMIFNGHRNHLDIAVIKEAKKLNICMLCLSAHCSHELQTLDKSVFKPLNTYWNVSIYNFLRNFPGQSLSKLLFPLLFTEVWLRTATSKNVISGFRSTGIYPFNLNIIPQVAFAPSEISNRINVKNPDVDKFSTLELGSTV</sequence>
<dbReference type="GeneID" id="136087020"/>
<dbReference type="Pfam" id="PF03184">
    <property type="entry name" value="DDE_1"/>
    <property type="match status" value="1"/>
</dbReference>
<evidence type="ECO:0000313" key="2">
    <source>
        <dbReference type="Proteomes" id="UP001652625"/>
    </source>
</evidence>
<accession>A0ABM4CUJ4</accession>